<keyword evidence="12" id="KW-1185">Reference proteome</keyword>
<evidence type="ECO:0000313" key="12">
    <source>
        <dbReference type="Proteomes" id="UP000226431"/>
    </source>
</evidence>
<gene>
    <name evidence="11" type="ORF">CDD80_695</name>
</gene>
<reference evidence="11 12" key="1">
    <citation type="submission" date="2017-06" db="EMBL/GenBank/DDBJ databases">
        <title>Ant-infecting Ophiocordyceps genomes reveal a high diversity of potential behavioral manipulation genes and a possible major role for enterotoxins.</title>
        <authorList>
            <person name="De Bekker C."/>
            <person name="Evans H.C."/>
            <person name="Brachmann A."/>
            <person name="Hughes D.P."/>
        </authorList>
    </citation>
    <scope>NUCLEOTIDE SEQUENCE [LARGE SCALE GENOMIC DNA]</scope>
    <source>
        <strain evidence="11 12">Map16</strain>
    </source>
</reference>
<evidence type="ECO:0000256" key="8">
    <source>
        <dbReference type="SAM" id="SignalP"/>
    </source>
</evidence>
<keyword evidence="6 7" id="KW-0472">Membrane</keyword>
<keyword evidence="2 7" id="KW-0812">Transmembrane</keyword>
<feature type="domain" description="AB hydrolase-1" evidence="9">
    <location>
        <begin position="364"/>
        <end position="640"/>
    </location>
</feature>
<proteinExistence type="predicted"/>
<feature type="transmembrane region" description="Helical" evidence="7">
    <location>
        <begin position="220"/>
        <end position="243"/>
    </location>
</feature>
<dbReference type="AlphaFoldDB" id="A0A2C5Z8M1"/>
<dbReference type="PANTHER" id="PTHR12640:SF0">
    <property type="entry name" value="DOLICHYL-DIPHOSPHOOLIGOSACCHARIDE--PROTEIN GLYCOSYLTRANSFERASE SUBUNIT 2"/>
    <property type="match status" value="1"/>
</dbReference>
<evidence type="ECO:0000259" key="10">
    <source>
        <dbReference type="Pfam" id="PF25147"/>
    </source>
</evidence>
<comment type="caution">
    <text evidence="11">The sequence shown here is derived from an EMBL/GenBank/DDBJ whole genome shotgun (WGS) entry which is preliminary data.</text>
</comment>
<dbReference type="OrthoDB" id="19657at2759"/>
<dbReference type="Gene3D" id="3.40.50.1820">
    <property type="entry name" value="alpha/beta hydrolase"/>
    <property type="match status" value="1"/>
</dbReference>
<dbReference type="EMBL" id="NJES01000122">
    <property type="protein sequence ID" value="PHH77367.1"/>
    <property type="molecule type" value="Genomic_DNA"/>
</dbReference>
<feature type="transmembrane region" description="Helical" evidence="7">
    <location>
        <begin position="249"/>
        <end position="268"/>
    </location>
</feature>
<feature type="signal peptide" evidence="8">
    <location>
        <begin position="1"/>
        <end position="18"/>
    </location>
</feature>
<evidence type="ECO:0000256" key="1">
    <source>
        <dbReference type="ARBA" id="ARBA00004477"/>
    </source>
</evidence>
<sequence>MRLLTASAVCLLVGAVSGASSWSFSDATVTASSKSAKSSSTKFSASKKIQEAVQLGPKDSIKLSLTTVDDEGNAKRPHQALLMVGESSGLEVPFALTVKKSGKGTLQLSQKDLPPQLLLSQKPLHARLILGSSDSEKGLVTPAFDIALKLDPITAAPSHDKPLRYLRQPEISHTFRGDPKSPPRIVSLAFALALIASVPTLVVAWLFFEANLGHAATAFSRAPVSHAVFFGSVIGMEFVFYLYHGGWNLFRTLPVVCLVGVSAFLSGTKALGEVQRRRLAGESATERDKTAANSNGVVQMATDTDDMSSPSRFPTVEETLKHAAFPGVVWDLEPHSSGKATVASNRGGPLKLAWEIHGSGPIKVVLIMGLAGVMATWQRQTLYLGHERGNRFSVLLLDNRGVGLSDRPLGRYSTSEMARDVMDVLDEVGWTDDRQLHVVGISLGGMISQELACLIPKRLASLSLISTAAHLRGSEAPESSTSHFQQLVNGLGMLRPKSEAQTITDTARRVFTPSWLSAPDTATLPTATTPRCRLPNHDAYPPRFVSNFQRFQAQELVKRRRVGFSRVGYLCQGVAAVWHYKSDEQLRAMADAVGRRRIMVVHGREDAMIRLGYGIGLVEAVEPAVVHFVDGAGHAPCIEREGWFNNMLEQNLEAWNALGGEE</sequence>
<dbReference type="STRING" id="2004952.A0A2C5Z8M1"/>
<organism evidence="11 12">
    <name type="scientific">Ophiocordyceps camponoti-rufipedis</name>
    <dbReference type="NCBI Taxonomy" id="2004952"/>
    <lineage>
        <taxon>Eukaryota</taxon>
        <taxon>Fungi</taxon>
        <taxon>Dikarya</taxon>
        <taxon>Ascomycota</taxon>
        <taxon>Pezizomycotina</taxon>
        <taxon>Sordariomycetes</taxon>
        <taxon>Hypocreomycetidae</taxon>
        <taxon>Hypocreales</taxon>
        <taxon>Ophiocordycipitaceae</taxon>
        <taxon>Ophiocordyceps</taxon>
    </lineage>
</organism>
<dbReference type="GO" id="GO:0006487">
    <property type="term" value="P:protein N-linked glycosylation"/>
    <property type="evidence" value="ECO:0007669"/>
    <property type="project" value="TreeGrafter"/>
</dbReference>
<feature type="domain" description="Ribophorin II C-terminal" evidence="10">
    <location>
        <begin position="175"/>
        <end position="278"/>
    </location>
</feature>
<dbReference type="InterPro" id="IPR008814">
    <property type="entry name" value="Swp1"/>
</dbReference>
<feature type="chain" id="PRO_5044265062" evidence="8">
    <location>
        <begin position="19"/>
        <end position="662"/>
    </location>
</feature>
<dbReference type="Pfam" id="PF00561">
    <property type="entry name" value="Abhydrolase_1"/>
    <property type="match status" value="1"/>
</dbReference>
<dbReference type="Proteomes" id="UP000226431">
    <property type="component" value="Unassembled WGS sequence"/>
</dbReference>
<evidence type="ECO:0000313" key="11">
    <source>
        <dbReference type="EMBL" id="PHH77367.1"/>
    </source>
</evidence>
<evidence type="ECO:0000256" key="6">
    <source>
        <dbReference type="ARBA" id="ARBA00023136"/>
    </source>
</evidence>
<keyword evidence="4" id="KW-0256">Endoplasmic reticulum</keyword>
<feature type="transmembrane region" description="Helical" evidence="7">
    <location>
        <begin position="185"/>
        <end position="208"/>
    </location>
</feature>
<dbReference type="Pfam" id="PF25147">
    <property type="entry name" value="Ribophorin_II_C"/>
    <property type="match status" value="1"/>
</dbReference>
<dbReference type="InterPro" id="IPR000073">
    <property type="entry name" value="AB_hydrolase_1"/>
</dbReference>
<dbReference type="InterPro" id="IPR029058">
    <property type="entry name" value="AB_hydrolase_fold"/>
</dbReference>
<dbReference type="SUPFAM" id="SSF53474">
    <property type="entry name" value="alpha/beta-Hydrolases"/>
    <property type="match status" value="1"/>
</dbReference>
<accession>A0A2C5Z8M1</accession>
<evidence type="ECO:0000259" key="9">
    <source>
        <dbReference type="Pfam" id="PF00561"/>
    </source>
</evidence>
<evidence type="ECO:0000256" key="5">
    <source>
        <dbReference type="ARBA" id="ARBA00022989"/>
    </source>
</evidence>
<dbReference type="InterPro" id="IPR056790">
    <property type="entry name" value="Ribophorin_II_C"/>
</dbReference>
<dbReference type="GO" id="GO:0008250">
    <property type="term" value="C:oligosaccharyltransferase complex"/>
    <property type="evidence" value="ECO:0007669"/>
    <property type="project" value="InterPro"/>
</dbReference>
<evidence type="ECO:0000256" key="7">
    <source>
        <dbReference type="SAM" id="Phobius"/>
    </source>
</evidence>
<keyword evidence="5 7" id="KW-1133">Transmembrane helix</keyword>
<name>A0A2C5Z8M1_9HYPO</name>
<dbReference type="PANTHER" id="PTHR12640">
    <property type="entry name" value="RIBOPHORIN II"/>
    <property type="match status" value="1"/>
</dbReference>
<protein>
    <submittedName>
        <fullName evidence="11">Uncharacterized protein</fullName>
    </submittedName>
</protein>
<comment type="subcellular location">
    <subcellularLocation>
        <location evidence="1">Endoplasmic reticulum membrane</location>
        <topology evidence="1">Multi-pass membrane protein</topology>
    </subcellularLocation>
</comment>
<evidence type="ECO:0000256" key="3">
    <source>
        <dbReference type="ARBA" id="ARBA00022729"/>
    </source>
</evidence>
<keyword evidence="3 8" id="KW-0732">Signal</keyword>
<evidence type="ECO:0000256" key="2">
    <source>
        <dbReference type="ARBA" id="ARBA00022692"/>
    </source>
</evidence>
<evidence type="ECO:0000256" key="4">
    <source>
        <dbReference type="ARBA" id="ARBA00022824"/>
    </source>
</evidence>
<dbReference type="UniPathway" id="UPA00378"/>